<proteinExistence type="predicted"/>
<reference evidence="2" key="1">
    <citation type="journal article" date="2022" name="Mol. Ecol. Resour.">
        <title>The genomes of chicory, endive, great burdock and yacon provide insights into Asteraceae palaeo-polyploidization history and plant inulin production.</title>
        <authorList>
            <person name="Fan W."/>
            <person name="Wang S."/>
            <person name="Wang H."/>
            <person name="Wang A."/>
            <person name="Jiang F."/>
            <person name="Liu H."/>
            <person name="Zhao H."/>
            <person name="Xu D."/>
            <person name="Zhang Y."/>
        </authorList>
    </citation>
    <scope>NUCLEOTIDE SEQUENCE [LARGE SCALE GENOMIC DNA]</scope>
    <source>
        <strain evidence="2">cv. Punajuju</strain>
    </source>
</reference>
<evidence type="ECO:0000313" key="1">
    <source>
        <dbReference type="EMBL" id="KAI3739163.1"/>
    </source>
</evidence>
<comment type="caution">
    <text evidence="1">The sequence shown here is derived from an EMBL/GenBank/DDBJ whole genome shotgun (WGS) entry which is preliminary data.</text>
</comment>
<organism evidence="1 2">
    <name type="scientific">Cichorium intybus</name>
    <name type="common">Chicory</name>
    <dbReference type="NCBI Taxonomy" id="13427"/>
    <lineage>
        <taxon>Eukaryota</taxon>
        <taxon>Viridiplantae</taxon>
        <taxon>Streptophyta</taxon>
        <taxon>Embryophyta</taxon>
        <taxon>Tracheophyta</taxon>
        <taxon>Spermatophyta</taxon>
        <taxon>Magnoliopsida</taxon>
        <taxon>eudicotyledons</taxon>
        <taxon>Gunneridae</taxon>
        <taxon>Pentapetalae</taxon>
        <taxon>asterids</taxon>
        <taxon>campanulids</taxon>
        <taxon>Asterales</taxon>
        <taxon>Asteraceae</taxon>
        <taxon>Cichorioideae</taxon>
        <taxon>Cichorieae</taxon>
        <taxon>Cichoriinae</taxon>
        <taxon>Cichorium</taxon>
    </lineage>
</organism>
<sequence length="104" mass="11832">MIIAQIENLAEKDATEKSDAAREASLAELAQDSKKGATDVSKHLNRRKNKEYRKVKDSTATSNCESESVDEDSSVDIIKQEDEAMRRKIELEAKERKLEETLEY</sequence>
<reference evidence="1 2" key="2">
    <citation type="journal article" date="2022" name="Mol. Ecol. Resour.">
        <title>The genomes of chicory, endive, great burdock and yacon provide insights into Asteraceae paleo-polyploidization history and plant inulin production.</title>
        <authorList>
            <person name="Fan W."/>
            <person name="Wang S."/>
            <person name="Wang H."/>
            <person name="Wang A."/>
            <person name="Jiang F."/>
            <person name="Liu H."/>
            <person name="Zhao H."/>
            <person name="Xu D."/>
            <person name="Zhang Y."/>
        </authorList>
    </citation>
    <scope>NUCLEOTIDE SEQUENCE [LARGE SCALE GENOMIC DNA]</scope>
    <source>
        <strain evidence="2">cv. Punajuju</strain>
        <tissue evidence="1">Leaves</tissue>
    </source>
</reference>
<accession>A0ACB9CXU6</accession>
<protein>
    <submittedName>
        <fullName evidence="1">Uncharacterized protein</fullName>
    </submittedName>
</protein>
<dbReference type="EMBL" id="CM042013">
    <property type="protein sequence ID" value="KAI3739163.1"/>
    <property type="molecule type" value="Genomic_DNA"/>
</dbReference>
<dbReference type="Proteomes" id="UP001055811">
    <property type="component" value="Linkage Group LG05"/>
</dbReference>
<name>A0ACB9CXU6_CICIN</name>
<evidence type="ECO:0000313" key="2">
    <source>
        <dbReference type="Proteomes" id="UP001055811"/>
    </source>
</evidence>
<gene>
    <name evidence="1" type="ORF">L2E82_29560</name>
</gene>
<keyword evidence="2" id="KW-1185">Reference proteome</keyword>